<reference evidence="1" key="1">
    <citation type="submission" date="2018-02" db="EMBL/GenBank/DDBJ databases">
        <authorList>
            <person name="Cohen D.B."/>
            <person name="Kent A.D."/>
        </authorList>
    </citation>
    <scope>NUCLEOTIDE SEQUENCE</scope>
</reference>
<dbReference type="PROSITE" id="PS51257">
    <property type="entry name" value="PROKAR_LIPOPROTEIN"/>
    <property type="match status" value="1"/>
</dbReference>
<protein>
    <submittedName>
        <fullName evidence="1">Uncharacterized protein</fullName>
    </submittedName>
</protein>
<gene>
    <name evidence="1" type="ORF">FSB_LOCUS47141</name>
</gene>
<accession>A0A2N9I5I1</accession>
<dbReference type="AlphaFoldDB" id="A0A2N9I5I1"/>
<organism evidence="1">
    <name type="scientific">Fagus sylvatica</name>
    <name type="common">Beechnut</name>
    <dbReference type="NCBI Taxonomy" id="28930"/>
    <lineage>
        <taxon>Eukaryota</taxon>
        <taxon>Viridiplantae</taxon>
        <taxon>Streptophyta</taxon>
        <taxon>Embryophyta</taxon>
        <taxon>Tracheophyta</taxon>
        <taxon>Spermatophyta</taxon>
        <taxon>Magnoliopsida</taxon>
        <taxon>eudicotyledons</taxon>
        <taxon>Gunneridae</taxon>
        <taxon>Pentapetalae</taxon>
        <taxon>rosids</taxon>
        <taxon>fabids</taxon>
        <taxon>Fagales</taxon>
        <taxon>Fagaceae</taxon>
        <taxon>Fagus</taxon>
    </lineage>
</organism>
<sequence length="97" mass="10738">MVRSCHVAHPPPLSPFSFPFVLSCLELAEPPPPPSVPVMFRWASPEPRGGSCLWWGTSFLTARLSLTVGGMISNGRGCSARQRVWGLLPYRSFYHLP</sequence>
<dbReference type="EMBL" id="OIVN01004780">
    <property type="protein sequence ID" value="SPD19259.1"/>
    <property type="molecule type" value="Genomic_DNA"/>
</dbReference>
<proteinExistence type="predicted"/>
<name>A0A2N9I5I1_FAGSY</name>
<evidence type="ECO:0000313" key="1">
    <source>
        <dbReference type="EMBL" id="SPD19259.1"/>
    </source>
</evidence>